<comment type="subcellular location">
    <subcellularLocation>
        <location evidence="1">Late endosome</location>
    </subcellularLocation>
</comment>
<keyword evidence="2" id="KW-0597">Phosphoprotein</keyword>
<evidence type="ECO:0000256" key="2">
    <source>
        <dbReference type="ARBA" id="ARBA00022553"/>
    </source>
</evidence>
<evidence type="ECO:0000256" key="7">
    <source>
        <dbReference type="ARBA" id="ARBA00022833"/>
    </source>
</evidence>
<dbReference type="Pfam" id="PF13901">
    <property type="entry name" value="RH_dom"/>
    <property type="match status" value="1"/>
</dbReference>
<feature type="region of interest" description="Disordered" evidence="9">
    <location>
        <begin position="996"/>
        <end position="1046"/>
    </location>
</feature>
<comment type="caution">
    <text evidence="12">The sequence shown here is derived from an EMBL/GenBank/DDBJ whole genome shotgun (WGS) entry which is preliminary data.</text>
</comment>
<feature type="region of interest" description="Disordered" evidence="9">
    <location>
        <begin position="846"/>
        <end position="876"/>
    </location>
</feature>
<proteinExistence type="predicted"/>
<evidence type="ECO:0000256" key="3">
    <source>
        <dbReference type="ARBA" id="ARBA00022723"/>
    </source>
</evidence>
<dbReference type="Pfam" id="PF02759">
    <property type="entry name" value="RUN"/>
    <property type="match status" value="1"/>
</dbReference>
<feature type="compositionally biased region" description="Low complexity" evidence="9">
    <location>
        <begin position="480"/>
        <end position="497"/>
    </location>
</feature>
<dbReference type="PROSITE" id="PS50195">
    <property type="entry name" value="PX"/>
    <property type="match status" value="1"/>
</dbReference>
<dbReference type="InterPro" id="IPR025258">
    <property type="entry name" value="RH_dom"/>
</dbReference>
<dbReference type="InterPro" id="IPR036871">
    <property type="entry name" value="PX_dom_sf"/>
</dbReference>
<dbReference type="SUPFAM" id="SSF140741">
    <property type="entry name" value="RUN domain-like"/>
    <property type="match status" value="1"/>
</dbReference>
<dbReference type="SMART" id="SM00593">
    <property type="entry name" value="RUN"/>
    <property type="match status" value="1"/>
</dbReference>
<evidence type="ECO:0000256" key="6">
    <source>
        <dbReference type="ARBA" id="ARBA00022771"/>
    </source>
</evidence>
<feature type="compositionally biased region" description="Polar residues" evidence="9">
    <location>
        <begin position="720"/>
        <end position="729"/>
    </location>
</feature>
<evidence type="ECO:0008006" key="14">
    <source>
        <dbReference type="Google" id="ProtNLM"/>
    </source>
</evidence>
<dbReference type="Gene3D" id="1.20.58.900">
    <property type="match status" value="1"/>
</dbReference>
<dbReference type="PANTHER" id="PTHR12326:SF3">
    <property type="entry name" value="DIFFERENTIALLY EXPRESSED IN FDCP 8 HOMOLOG"/>
    <property type="match status" value="1"/>
</dbReference>
<feature type="region of interest" description="Disordered" evidence="9">
    <location>
        <begin position="708"/>
        <end position="753"/>
    </location>
</feature>
<feature type="region of interest" description="Disordered" evidence="9">
    <location>
        <begin position="564"/>
        <end position="607"/>
    </location>
</feature>
<feature type="region of interest" description="Disordered" evidence="9">
    <location>
        <begin position="443"/>
        <end position="462"/>
    </location>
</feature>
<evidence type="ECO:0000256" key="5">
    <source>
        <dbReference type="ARBA" id="ARBA00022753"/>
    </source>
</evidence>
<evidence type="ECO:0000256" key="9">
    <source>
        <dbReference type="SAM" id="MobiDB-lite"/>
    </source>
</evidence>
<evidence type="ECO:0000313" key="13">
    <source>
        <dbReference type="Proteomes" id="UP001491310"/>
    </source>
</evidence>
<feature type="domain" description="PX" evidence="10">
    <location>
        <begin position="880"/>
        <end position="1002"/>
    </location>
</feature>
<dbReference type="SUPFAM" id="SSF64268">
    <property type="entry name" value="PX domain"/>
    <property type="match status" value="1"/>
</dbReference>
<dbReference type="Gene3D" id="3.30.1520.10">
    <property type="entry name" value="Phox-like domain"/>
    <property type="match status" value="1"/>
</dbReference>
<reference evidence="12 13" key="1">
    <citation type="journal article" date="2024" name="Nat. Commun.">
        <title>Phylogenomics reveals the evolutionary origins of lichenization in chlorophyte algae.</title>
        <authorList>
            <person name="Puginier C."/>
            <person name="Libourel C."/>
            <person name="Otte J."/>
            <person name="Skaloud P."/>
            <person name="Haon M."/>
            <person name="Grisel S."/>
            <person name="Petersen M."/>
            <person name="Berrin J.G."/>
            <person name="Delaux P.M."/>
            <person name="Dal Grande F."/>
            <person name="Keller J."/>
        </authorList>
    </citation>
    <scope>NUCLEOTIDE SEQUENCE [LARGE SCALE GENOMIC DNA]</scope>
    <source>
        <strain evidence="12 13">SAG 216-7</strain>
    </source>
</reference>
<dbReference type="InterPro" id="IPR004012">
    <property type="entry name" value="Run_dom"/>
</dbReference>
<keyword evidence="7" id="KW-0862">Zinc</keyword>
<evidence type="ECO:0000313" key="12">
    <source>
        <dbReference type="EMBL" id="KAK9917040.1"/>
    </source>
</evidence>
<name>A0ABR2YZA9_9CHLO</name>
<evidence type="ECO:0000256" key="4">
    <source>
        <dbReference type="ARBA" id="ARBA00022737"/>
    </source>
</evidence>
<feature type="region of interest" description="Disordered" evidence="9">
    <location>
        <begin position="188"/>
        <end position="238"/>
    </location>
</feature>
<protein>
    <recommendedName>
        <fullName evidence="14">PX domain-containing protein</fullName>
    </recommendedName>
</protein>
<keyword evidence="13" id="KW-1185">Reference proteome</keyword>
<evidence type="ECO:0000259" key="11">
    <source>
        <dbReference type="PROSITE" id="PS50826"/>
    </source>
</evidence>
<dbReference type="PROSITE" id="PS50826">
    <property type="entry name" value="RUN"/>
    <property type="match status" value="1"/>
</dbReference>
<accession>A0ABR2YZA9</accession>
<keyword evidence="4" id="KW-0677">Repeat</keyword>
<feature type="region of interest" description="Disordered" evidence="9">
    <location>
        <begin position="625"/>
        <end position="681"/>
    </location>
</feature>
<gene>
    <name evidence="12" type="ORF">WJX75_000268</name>
</gene>
<feature type="compositionally biased region" description="Pro residues" evidence="9">
    <location>
        <begin position="1006"/>
        <end position="1015"/>
    </location>
</feature>
<dbReference type="EMBL" id="JALJOT010000002">
    <property type="protein sequence ID" value="KAK9917040.1"/>
    <property type="molecule type" value="Genomic_DNA"/>
</dbReference>
<feature type="compositionally biased region" description="Low complexity" evidence="9">
    <location>
        <begin position="1031"/>
        <end position="1046"/>
    </location>
</feature>
<dbReference type="InterPro" id="IPR051366">
    <property type="entry name" value="DEF8"/>
</dbReference>
<dbReference type="CDD" id="cd17671">
    <property type="entry name" value="RUN"/>
    <property type="match status" value="1"/>
</dbReference>
<dbReference type="InterPro" id="IPR037213">
    <property type="entry name" value="Run_dom_sf"/>
</dbReference>
<dbReference type="Proteomes" id="UP001491310">
    <property type="component" value="Unassembled WGS sequence"/>
</dbReference>
<keyword evidence="5" id="KW-0967">Endosome</keyword>
<keyword evidence="6" id="KW-0863">Zinc-finger</keyword>
<dbReference type="PANTHER" id="PTHR12326">
    <property type="entry name" value="PLECKSTRIN HOMOLOGY DOMAIN CONTAINING PROTEIN"/>
    <property type="match status" value="1"/>
</dbReference>
<feature type="compositionally biased region" description="Polar residues" evidence="9">
    <location>
        <begin position="193"/>
        <end position="215"/>
    </location>
</feature>
<dbReference type="InterPro" id="IPR001683">
    <property type="entry name" value="PX_dom"/>
</dbReference>
<feature type="compositionally biased region" description="Low complexity" evidence="9">
    <location>
        <begin position="730"/>
        <end position="751"/>
    </location>
</feature>
<sequence>MTKEASPDLTVFVQQCLHNQTENGQISFQNGEAFANVVLQFTEAGLVGNRAIPSTGLWNVVLAMERAFPVLLSPGVDAVRSQEASGMGSVSKLWIQQAAQDGSLAFLVSKVRSQPQVYTAYLSSAPMRSKEATAEFEAAVLPLKGSVDAPTKLVAVQIYVSENGAKLEANGAIGSLYGFVSHAAESAVRPGQQVGSKEAPTTTSNRGPEASTSSEPPAKPHSSKSPRAPISLSKQEEEEAAAAEELVLRLRTAATAVLQAGVGPAADILGLGDADLQAVCSGVDALLRHGLRPANPRDKWTQYLPGRRTGPLDMLQEAQRLAAVEEDKGWGLEGVEALAGGHSSEAALQMWIRSSLNERALGSRLRALCNTPSLLQAWYSRSAVLRQEEAAGQLLGVLMGLDAVKVLLPVEADTPEQPTNGSVGFLAGVANFLPGRYSHAAANPSIGRLSPPHMTSSPKMRKRTRAVTINEALEEPRPGSAAASAAAADRSPAASELPSSSLGALLLSPMSSADISAEPLSPTITAAFQALRARHLAGLNAQPSPEDRAADSDLLAQLLQQQGFHSGSPAPDLARLGRSTDPGVYPGESGVAADGQDTGAAGPSTESAPELAAFLDDLLATPEDSMFVPQLGGEPLQFSGDPGKDPPPWQPLKPRSRGASVPETPTASREAGAGAGGSPFLAAQEVPSYNSAEERRKAAEAAAAASERVRSRLARRRVTSEGSEVQTPSAAAAERQQEEAGTISTAGSSSTMLGARSQEGDFYRLLDSEEPAPRRSFCLDKDEQLPRSFSIAARGGQPQASGVMDQRAEENEEAVLEEDVTDANLLEDMNEILMLDLGGLGAFRSPLGSPPRTGSAHFSFDDPHHPPRPPDPGPLPPTWRVAEARVVGAATVAEGTSEYTRYSVEVTPADEGEAWTVHHRFKDFMALRSALTALVGPGGLPQCWADVSKARSVTGRHRLAPEVVAARQAMLDRCLVSVVAIGPPLSEAPPLLAFLAPADPHWDPSSQPPGTPQRPTPGHGRDAGSAASHLARAGSEHASSASSSAEAGNRYGSLVRLLTEEPQKLAEADLIRMQRGQCAACRSPLPPPVKQSGFLGGRSAATGPRRCEYNARLYCHECHGGDLAELPALVLHHWDFHPRPVSTMAADYLSSIADRPLLCIGAVNPGLYARVPMLARAQDLRTRACKALAAARASGPEGADKAKRLLAGAGPRRYLLESPDFWAMRELVELSKGAFSRLPAWLEAAAARAASLATSALLTAAAEHQQRPSRR</sequence>
<keyword evidence="8" id="KW-0072">Autophagy</keyword>
<evidence type="ECO:0000256" key="8">
    <source>
        <dbReference type="ARBA" id="ARBA00023006"/>
    </source>
</evidence>
<organism evidence="12 13">
    <name type="scientific">Coccomyxa subellipsoidea</name>
    <dbReference type="NCBI Taxonomy" id="248742"/>
    <lineage>
        <taxon>Eukaryota</taxon>
        <taxon>Viridiplantae</taxon>
        <taxon>Chlorophyta</taxon>
        <taxon>core chlorophytes</taxon>
        <taxon>Trebouxiophyceae</taxon>
        <taxon>Trebouxiophyceae incertae sedis</taxon>
        <taxon>Coccomyxaceae</taxon>
        <taxon>Coccomyxa</taxon>
    </lineage>
</organism>
<evidence type="ECO:0000256" key="1">
    <source>
        <dbReference type="ARBA" id="ARBA00004603"/>
    </source>
</evidence>
<evidence type="ECO:0000259" key="10">
    <source>
        <dbReference type="PROSITE" id="PS50195"/>
    </source>
</evidence>
<feature type="domain" description="RUN" evidence="11">
    <location>
        <begin position="270"/>
        <end position="413"/>
    </location>
</feature>
<keyword evidence="3" id="KW-0479">Metal-binding</keyword>
<feature type="region of interest" description="Disordered" evidence="9">
    <location>
        <begin position="470"/>
        <end position="497"/>
    </location>
</feature>
<dbReference type="CDD" id="cd06093">
    <property type="entry name" value="PX_domain"/>
    <property type="match status" value="1"/>
</dbReference>
<dbReference type="SMART" id="SM01175">
    <property type="entry name" value="DUF4206"/>
    <property type="match status" value="1"/>
</dbReference>